<dbReference type="AlphaFoldDB" id="A0A1H1V702"/>
<evidence type="ECO:0000259" key="1">
    <source>
        <dbReference type="Pfam" id="PF01243"/>
    </source>
</evidence>
<dbReference type="OrthoDB" id="3693562at2"/>
<dbReference type="Proteomes" id="UP000198983">
    <property type="component" value="Chromosome I"/>
</dbReference>
<protein>
    <submittedName>
        <fullName evidence="2">Pyridoxamine 5'-phosphate oxidase family protein</fullName>
    </submittedName>
</protein>
<accession>A0A1H1V702</accession>
<dbReference type="STRING" id="117157.SAMN04489717_3939"/>
<dbReference type="Pfam" id="PF01243">
    <property type="entry name" value="PNPOx_N"/>
    <property type="match status" value="1"/>
</dbReference>
<evidence type="ECO:0000313" key="2">
    <source>
        <dbReference type="EMBL" id="SDS80584.1"/>
    </source>
</evidence>
<dbReference type="InterPro" id="IPR012349">
    <property type="entry name" value="Split_barrel_FMN-bd"/>
</dbReference>
<gene>
    <name evidence="2" type="ORF">SAMN04489717_3939</name>
</gene>
<dbReference type="RefSeq" id="WP_092655080.1">
    <property type="nucleotide sequence ID" value="NZ_LT629732.1"/>
</dbReference>
<reference evidence="2 3" key="1">
    <citation type="submission" date="2016-10" db="EMBL/GenBank/DDBJ databases">
        <authorList>
            <person name="de Groot N.N."/>
        </authorList>
    </citation>
    <scope>NUCLEOTIDE SEQUENCE [LARGE SCALE GENOMIC DNA]</scope>
    <source>
        <strain evidence="2 3">DSM 22024</strain>
    </source>
</reference>
<dbReference type="EMBL" id="LT629732">
    <property type="protein sequence ID" value="SDS80584.1"/>
    <property type="molecule type" value="Genomic_DNA"/>
</dbReference>
<proteinExistence type="predicted"/>
<dbReference type="InterPro" id="IPR024031">
    <property type="entry name" value="MSMEG_5819/OxyR"/>
</dbReference>
<evidence type="ECO:0000313" key="3">
    <source>
        <dbReference type="Proteomes" id="UP000198983"/>
    </source>
</evidence>
<dbReference type="InterPro" id="IPR011576">
    <property type="entry name" value="Pyridox_Oxase_N"/>
</dbReference>
<organism evidence="2 3">
    <name type="scientific">Actinopolymorpha singaporensis</name>
    <dbReference type="NCBI Taxonomy" id="117157"/>
    <lineage>
        <taxon>Bacteria</taxon>
        <taxon>Bacillati</taxon>
        <taxon>Actinomycetota</taxon>
        <taxon>Actinomycetes</taxon>
        <taxon>Propionibacteriales</taxon>
        <taxon>Actinopolymorphaceae</taxon>
        <taxon>Actinopolymorpha</taxon>
    </lineage>
</organism>
<sequence length="125" mass="13889">MSVFTANELAFLDGGERRLGRVATVGPDGMPHVTPTGWSYNAEHDTIDLGGRNVEATKKYRDIRRTGVVAFVVDEVLPPWQPRGIEIRGRGELLADTIRIHPTRVVSWGLESDELTARHARDTGR</sequence>
<dbReference type="NCBIfam" id="TIGR04023">
    <property type="entry name" value="PPOX_MSMEG_5819"/>
    <property type="match status" value="1"/>
</dbReference>
<dbReference type="SUPFAM" id="SSF50475">
    <property type="entry name" value="FMN-binding split barrel"/>
    <property type="match status" value="1"/>
</dbReference>
<keyword evidence="3" id="KW-1185">Reference proteome</keyword>
<feature type="domain" description="Pyridoxamine 5'-phosphate oxidase N-terminal" evidence="1">
    <location>
        <begin position="16"/>
        <end position="96"/>
    </location>
</feature>
<dbReference type="Gene3D" id="2.30.110.10">
    <property type="entry name" value="Electron Transport, Fmn-binding Protein, Chain A"/>
    <property type="match status" value="1"/>
</dbReference>
<name>A0A1H1V702_9ACTN</name>